<reference evidence="2" key="1">
    <citation type="journal article" date="2019" name="Int. J. Syst. Evol. Microbiol.">
        <title>The Global Catalogue of Microorganisms (GCM) 10K type strain sequencing project: providing services to taxonomists for standard genome sequencing and annotation.</title>
        <authorList>
            <consortium name="The Broad Institute Genomics Platform"/>
            <consortium name="The Broad Institute Genome Sequencing Center for Infectious Disease"/>
            <person name="Wu L."/>
            <person name="Ma J."/>
        </authorList>
    </citation>
    <scope>NUCLEOTIDE SEQUENCE [LARGE SCALE GENOMIC DNA]</scope>
    <source>
        <strain evidence="2">KCTC 12847</strain>
    </source>
</reference>
<keyword evidence="2" id="KW-1185">Reference proteome</keyword>
<comment type="caution">
    <text evidence="1">The sequence shown here is derived from an EMBL/GenBank/DDBJ whole genome shotgun (WGS) entry which is preliminary data.</text>
</comment>
<dbReference type="EMBL" id="JBHRUH010000031">
    <property type="protein sequence ID" value="MFC3293132.1"/>
    <property type="molecule type" value="Genomic_DNA"/>
</dbReference>
<proteinExistence type="predicted"/>
<protein>
    <submittedName>
        <fullName evidence="1">Uncharacterized protein</fullName>
    </submittedName>
</protein>
<dbReference type="Proteomes" id="UP001595640">
    <property type="component" value="Unassembled WGS sequence"/>
</dbReference>
<accession>A0ABV7M2P2</accession>
<sequence>MNLQVGTQDGQQLAVDLGKTSFSSTALGLEDFTIYGIEGEITPRDTLRGRAHDIVLKPSEGAEVTTKLSMYVNGALQDNATTEYVRGLGADGSRSDTFAGRYIQTQDSSGKLQYYYYSTESATLYTETNHNDVTLSANSPVFSETSTIALPTSSQQSFQLSDGTSFAPGASPELVSADGLYYIKSQEEGFTVYREAEVAVTSNGTNSSLTKAKDSTVYTHAIFLAVQPEDTITVNVNGTPTSSTYDTYSSANFTDSPGTAFRSGTQSLVSYNGDYYIQHTDGGTTQYFEAALSSTDGTTFLCKP</sequence>
<evidence type="ECO:0000313" key="1">
    <source>
        <dbReference type="EMBL" id="MFC3293132.1"/>
    </source>
</evidence>
<organism evidence="1 2">
    <name type="scientific">Modicisalibacter luteus</name>
    <dbReference type="NCBI Taxonomy" id="453962"/>
    <lineage>
        <taxon>Bacteria</taxon>
        <taxon>Pseudomonadati</taxon>
        <taxon>Pseudomonadota</taxon>
        <taxon>Gammaproteobacteria</taxon>
        <taxon>Oceanospirillales</taxon>
        <taxon>Halomonadaceae</taxon>
        <taxon>Modicisalibacter</taxon>
    </lineage>
</organism>
<evidence type="ECO:0000313" key="2">
    <source>
        <dbReference type="Proteomes" id="UP001595640"/>
    </source>
</evidence>
<dbReference type="RefSeq" id="WP_019018432.1">
    <property type="nucleotide sequence ID" value="NZ_BMXD01000001.1"/>
</dbReference>
<gene>
    <name evidence="1" type="ORF">ACFOEI_13830</name>
</gene>
<name>A0ABV7M2P2_9GAMM</name>